<gene>
    <name evidence="5" type="ORF">V1264_017887</name>
</gene>
<dbReference type="InterPro" id="IPR002110">
    <property type="entry name" value="Ankyrin_rpt"/>
</dbReference>
<reference evidence="5 6" key="1">
    <citation type="submission" date="2024-02" db="EMBL/GenBank/DDBJ databases">
        <title>Chromosome-scale genome assembly of the rough periwinkle Littorina saxatilis.</title>
        <authorList>
            <person name="De Jode A."/>
            <person name="Faria R."/>
            <person name="Formenti G."/>
            <person name="Sims Y."/>
            <person name="Smith T.P."/>
            <person name="Tracey A."/>
            <person name="Wood J.M.D."/>
            <person name="Zagrodzka Z.B."/>
            <person name="Johannesson K."/>
            <person name="Butlin R.K."/>
            <person name="Leder E.H."/>
        </authorList>
    </citation>
    <scope>NUCLEOTIDE SEQUENCE [LARGE SCALE GENOMIC DNA]</scope>
    <source>
        <strain evidence="5">Snail1</strain>
        <tissue evidence="5">Muscle</tissue>
    </source>
</reference>
<dbReference type="EMBL" id="JBAMIC010000007">
    <property type="protein sequence ID" value="KAK7106659.1"/>
    <property type="molecule type" value="Genomic_DNA"/>
</dbReference>
<name>A0AAN9BKH8_9CAEN</name>
<keyword evidence="6" id="KW-1185">Reference proteome</keyword>
<dbReference type="Pfam" id="PF12796">
    <property type="entry name" value="Ank_2"/>
    <property type="match status" value="1"/>
</dbReference>
<keyword evidence="2 3" id="KW-0040">ANK repeat</keyword>
<dbReference type="InterPro" id="IPR036770">
    <property type="entry name" value="Ankyrin_rpt-contain_sf"/>
</dbReference>
<dbReference type="PANTHER" id="PTHR24198">
    <property type="entry name" value="ANKYRIN REPEAT AND PROTEIN KINASE DOMAIN-CONTAINING PROTEIN"/>
    <property type="match status" value="1"/>
</dbReference>
<feature type="region of interest" description="Disordered" evidence="4">
    <location>
        <begin position="122"/>
        <end position="186"/>
    </location>
</feature>
<feature type="compositionally biased region" description="Polar residues" evidence="4">
    <location>
        <begin position="748"/>
        <end position="760"/>
    </location>
</feature>
<proteinExistence type="predicted"/>
<evidence type="ECO:0000256" key="2">
    <source>
        <dbReference type="ARBA" id="ARBA00023043"/>
    </source>
</evidence>
<dbReference type="PROSITE" id="PS50297">
    <property type="entry name" value="ANK_REP_REGION"/>
    <property type="match status" value="1"/>
</dbReference>
<dbReference type="AlphaFoldDB" id="A0AAN9BKH8"/>
<feature type="repeat" description="ANK" evidence="3">
    <location>
        <begin position="903"/>
        <end position="946"/>
    </location>
</feature>
<evidence type="ECO:0000313" key="6">
    <source>
        <dbReference type="Proteomes" id="UP001374579"/>
    </source>
</evidence>
<feature type="compositionally biased region" description="Polar residues" evidence="4">
    <location>
        <begin position="135"/>
        <end position="146"/>
    </location>
</feature>
<protein>
    <submittedName>
        <fullName evidence="5">Uncharacterized protein</fullName>
    </submittedName>
</protein>
<evidence type="ECO:0000256" key="4">
    <source>
        <dbReference type="SAM" id="MobiDB-lite"/>
    </source>
</evidence>
<organism evidence="5 6">
    <name type="scientific">Littorina saxatilis</name>
    <dbReference type="NCBI Taxonomy" id="31220"/>
    <lineage>
        <taxon>Eukaryota</taxon>
        <taxon>Metazoa</taxon>
        <taxon>Spiralia</taxon>
        <taxon>Lophotrochozoa</taxon>
        <taxon>Mollusca</taxon>
        <taxon>Gastropoda</taxon>
        <taxon>Caenogastropoda</taxon>
        <taxon>Littorinimorpha</taxon>
        <taxon>Littorinoidea</taxon>
        <taxon>Littorinidae</taxon>
        <taxon>Littorina</taxon>
    </lineage>
</organism>
<dbReference type="Proteomes" id="UP001374579">
    <property type="component" value="Unassembled WGS sequence"/>
</dbReference>
<evidence type="ECO:0000256" key="1">
    <source>
        <dbReference type="ARBA" id="ARBA00022737"/>
    </source>
</evidence>
<feature type="region of interest" description="Disordered" evidence="4">
    <location>
        <begin position="375"/>
        <end position="452"/>
    </location>
</feature>
<dbReference type="Gene3D" id="1.25.40.20">
    <property type="entry name" value="Ankyrin repeat-containing domain"/>
    <property type="match status" value="1"/>
</dbReference>
<feature type="region of interest" description="Disordered" evidence="4">
    <location>
        <begin position="477"/>
        <end position="524"/>
    </location>
</feature>
<dbReference type="Pfam" id="PF00023">
    <property type="entry name" value="Ank"/>
    <property type="match status" value="1"/>
</dbReference>
<feature type="compositionally biased region" description="Acidic residues" evidence="4">
    <location>
        <begin position="123"/>
        <end position="134"/>
    </location>
</feature>
<comment type="caution">
    <text evidence="5">The sequence shown here is derived from an EMBL/GenBank/DDBJ whole genome shotgun (WGS) entry which is preliminary data.</text>
</comment>
<feature type="compositionally biased region" description="Acidic residues" evidence="4">
    <location>
        <begin position="76"/>
        <end position="93"/>
    </location>
</feature>
<feature type="compositionally biased region" description="Pro residues" evidence="4">
    <location>
        <begin position="687"/>
        <end position="697"/>
    </location>
</feature>
<dbReference type="SUPFAM" id="SSF48403">
    <property type="entry name" value="Ankyrin repeat"/>
    <property type="match status" value="1"/>
</dbReference>
<feature type="compositionally biased region" description="Pro residues" evidence="4">
    <location>
        <begin position="713"/>
        <end position="722"/>
    </location>
</feature>
<dbReference type="PROSITE" id="PS50088">
    <property type="entry name" value="ANK_REPEAT"/>
    <property type="match status" value="2"/>
</dbReference>
<feature type="region of interest" description="Disordered" evidence="4">
    <location>
        <begin position="29"/>
        <end position="93"/>
    </location>
</feature>
<keyword evidence="1" id="KW-0677">Repeat</keyword>
<feature type="repeat" description="ANK" evidence="3">
    <location>
        <begin position="825"/>
        <end position="857"/>
    </location>
</feature>
<dbReference type="SMART" id="SM00248">
    <property type="entry name" value="ANK"/>
    <property type="match status" value="5"/>
</dbReference>
<feature type="region of interest" description="Disordered" evidence="4">
    <location>
        <begin position="608"/>
        <end position="627"/>
    </location>
</feature>
<accession>A0AAN9BKH8</accession>
<feature type="compositionally biased region" description="Polar residues" evidence="4">
    <location>
        <begin position="384"/>
        <end position="416"/>
    </location>
</feature>
<evidence type="ECO:0000313" key="5">
    <source>
        <dbReference type="EMBL" id="KAK7106659.1"/>
    </source>
</evidence>
<dbReference type="PANTHER" id="PTHR24198:SF165">
    <property type="entry name" value="ANKYRIN REPEAT-CONTAINING PROTEIN-RELATED"/>
    <property type="match status" value="1"/>
</dbReference>
<feature type="region of interest" description="Disordered" evidence="4">
    <location>
        <begin position="674"/>
        <end position="760"/>
    </location>
</feature>
<evidence type="ECO:0000256" key="3">
    <source>
        <dbReference type="PROSITE-ProRule" id="PRU00023"/>
    </source>
</evidence>
<sequence length="1025" mass="110106">MKLDKGDLDNTVVEDGEAAVILKSDSPTVTAKNKAVTDKASNRTQLPNGCRKMTGQEKSQQNGGVTVETKQRVPVEDSEEDDSAKENGGEDLDVLTNSLRGCSIQESAKLGIEDQLAQLAVEDKEEEDDDDDDNTQYNSLQSQSSVIAIDPPSLPHEEEEEKGEAAEDLAPRGPTAGKPVSFRPDNNNYNHIASKAYGSHNMDRFYAQATFSPNQHPQAAGFSQNDFMQNGLSQPAFYNMGQVTNGGVGQMYTSGKRGMDDDDENAFKYTRPVEDVGYSPTANFINDLNGGMKKPSIINQSQRHGCGGQMVDNSPEILPPSAEPFKHLQAQISLTDVDRMLDLIESQDQLVSHGYQPHLDFGVQMTQTEKVGTTARKDYDPGYSSENSPHSDNMVSPGSSPKSTFSPGRPPSNMSHDSGIASPFSNGIPSPPEDYSQGRNLVPTADEYSPYSMADSSQSAVYRSPYSNAMSPYSNAVSPHSNAMSPHSNAMSPHSNAMSPHSNAMSPYSNTMSPPSTINTDDLSMTSAHSPVAATVLCNGDFLAGRKDELLDALDVVAKDMKAMCKNKASTLAPSHKINNVAPIMSTAPVSVSTPNVPLSVVAQQKNDRPAKLPIPPLAKQQQPQQSMMPVMVVPTTANGHAMTTHTPVTSSQPVLLMPQGQTPLIVVLNSTSAPPHQANKKRQPVPIQPRPGPAIAPAPSMSAGANNRTVPKPEPSVPSPRPQGSVMAVPAGQKGVRPTPCPLPAAAQSTPGKKSRNPAQPTMLTIARRLVASMKTGDLSFQDAEGDTYLLVSVCKADCNMVQALLERMSRENLQPLINTQNNMRQTPLYLAVSSNAPEMVELLIRYNADVNVFAEHTMADGRTKEIKAALHCAASHGEEYLATLQALLAARELNIDQVNSDGHTALHCAILEHGKPGSEGGVINNLPIIQALIKHGADPNAQGKKSGKTALMYALESRDISLIENIVALIDPARLRTYLKSQAFDGSTCLRINENIQRGLDEASRQRLNACLKINGRRDNSAS</sequence>